<proteinExistence type="predicted"/>
<evidence type="ECO:0000313" key="2">
    <source>
        <dbReference type="Proteomes" id="UP001152607"/>
    </source>
</evidence>
<protein>
    <submittedName>
        <fullName evidence="1">Uncharacterized protein</fullName>
    </submittedName>
</protein>
<dbReference type="Proteomes" id="UP001152607">
    <property type="component" value="Unassembled WGS sequence"/>
</dbReference>
<sequence length="92" mass="10552">MYSLKYPNCRKQLRIQRQPGFFFTTCQNTINKLHSGTVTLRGQNTARKPGSSIQNRLRYLSDKYIGEQDLDITSEDTCTTPAPKNEPGRRIS</sequence>
<comment type="caution">
    <text evidence="1">The sequence shown here is derived from an EMBL/GenBank/DDBJ whole genome shotgun (WGS) entry which is preliminary data.</text>
</comment>
<reference evidence="1" key="1">
    <citation type="submission" date="2023-01" db="EMBL/GenBank/DDBJ databases">
        <authorList>
            <person name="Van Ghelder C."/>
            <person name="Rancurel C."/>
        </authorList>
    </citation>
    <scope>NUCLEOTIDE SEQUENCE</scope>
    <source>
        <strain evidence="1">CNCM I-4278</strain>
    </source>
</reference>
<name>A0A9W4XJQ3_9PLEO</name>
<dbReference type="EMBL" id="CAOQHR010000005">
    <property type="protein sequence ID" value="CAI6334474.1"/>
    <property type="molecule type" value="Genomic_DNA"/>
</dbReference>
<gene>
    <name evidence="1" type="ORF">PDIGIT_LOCUS7534</name>
</gene>
<evidence type="ECO:0000313" key="1">
    <source>
        <dbReference type="EMBL" id="CAI6334474.1"/>
    </source>
</evidence>
<dbReference type="AlphaFoldDB" id="A0A9W4XJQ3"/>
<keyword evidence="2" id="KW-1185">Reference proteome</keyword>
<organism evidence="1 2">
    <name type="scientific">Periconia digitata</name>
    <dbReference type="NCBI Taxonomy" id="1303443"/>
    <lineage>
        <taxon>Eukaryota</taxon>
        <taxon>Fungi</taxon>
        <taxon>Dikarya</taxon>
        <taxon>Ascomycota</taxon>
        <taxon>Pezizomycotina</taxon>
        <taxon>Dothideomycetes</taxon>
        <taxon>Pleosporomycetidae</taxon>
        <taxon>Pleosporales</taxon>
        <taxon>Massarineae</taxon>
        <taxon>Periconiaceae</taxon>
        <taxon>Periconia</taxon>
    </lineage>
</organism>
<accession>A0A9W4XJQ3</accession>